<comment type="similarity">
    <text evidence="1">Belongs to the vitamin uptake transporter (VUT/ECF) (TC 2.A.88) family. Q precursor transporter subfamily.</text>
</comment>
<gene>
    <name evidence="2" type="ORF">HMI49_34235</name>
</gene>
<accession>A0A7Y4NUS9</accession>
<dbReference type="AlphaFoldDB" id="A0A7Y4NUS9"/>
<feature type="transmembrane region" description="Helical" evidence="1">
    <location>
        <begin position="153"/>
        <end position="179"/>
    </location>
</feature>
<keyword evidence="1" id="KW-1133">Transmembrane helix</keyword>
<feature type="transmembrane region" description="Helical" evidence="1">
    <location>
        <begin position="122"/>
        <end position="141"/>
    </location>
</feature>
<feature type="transmembrane region" description="Helical" evidence="1">
    <location>
        <begin position="34"/>
        <end position="56"/>
    </location>
</feature>
<dbReference type="HAMAP" id="MF_02088">
    <property type="entry name" value="Q_prec_transport"/>
    <property type="match status" value="1"/>
</dbReference>
<dbReference type="PANTHER" id="PTHR34300:SF2">
    <property type="entry name" value="QUEUOSINE PRECURSOR TRANSPORTER-RELATED"/>
    <property type="match status" value="1"/>
</dbReference>
<keyword evidence="1" id="KW-0812">Transmembrane</keyword>
<keyword evidence="1" id="KW-1003">Cell membrane</keyword>
<keyword evidence="1" id="KW-0813">Transport</keyword>
<dbReference type="RefSeq" id="WP_171437970.1">
    <property type="nucleotide sequence ID" value="NZ_JABFJV010000302.1"/>
</dbReference>
<dbReference type="NCBIfam" id="TIGR00697">
    <property type="entry name" value="queuosine precursor transporter"/>
    <property type="match status" value="1"/>
</dbReference>
<evidence type="ECO:0000313" key="2">
    <source>
        <dbReference type="EMBL" id="NOK38270.1"/>
    </source>
</evidence>
<feature type="transmembrane region" description="Helical" evidence="1">
    <location>
        <begin position="185"/>
        <end position="210"/>
    </location>
</feature>
<feature type="transmembrane region" description="Helical" evidence="1">
    <location>
        <begin position="68"/>
        <end position="90"/>
    </location>
</feature>
<keyword evidence="1" id="KW-0472">Membrane</keyword>
<reference evidence="2 3" key="1">
    <citation type="submission" date="2020-05" db="EMBL/GenBank/DDBJ databases">
        <authorList>
            <person name="Whitworth D."/>
        </authorList>
    </citation>
    <scope>NUCLEOTIDE SEQUENCE [LARGE SCALE GENOMIC DNA]</scope>
    <source>
        <strain evidence="2 3">AB043B</strain>
    </source>
</reference>
<dbReference type="Proteomes" id="UP000563426">
    <property type="component" value="Unassembled WGS sequence"/>
</dbReference>
<dbReference type="Pfam" id="PF02592">
    <property type="entry name" value="Vut_1"/>
    <property type="match status" value="1"/>
</dbReference>
<comment type="function">
    <text evidence="1">Involved in the import of queuosine (Q) precursors, required for Q precursor salvage.</text>
</comment>
<protein>
    <recommendedName>
        <fullName evidence="1">Probable queuosine precursor transporter</fullName>
        <shortName evidence="1">Q precursor transporter</shortName>
    </recommendedName>
</protein>
<evidence type="ECO:0000256" key="1">
    <source>
        <dbReference type="HAMAP-Rule" id="MF_02088"/>
    </source>
</evidence>
<dbReference type="PANTHER" id="PTHR34300">
    <property type="entry name" value="QUEUOSINE PRECURSOR TRANSPORTER-RELATED"/>
    <property type="match status" value="1"/>
</dbReference>
<comment type="caution">
    <text evidence="2">The sequence shown here is derived from an EMBL/GenBank/DDBJ whole genome shotgun (WGS) entry which is preliminary data.</text>
</comment>
<dbReference type="InterPro" id="IPR003744">
    <property type="entry name" value="YhhQ"/>
</dbReference>
<sequence length="248" mass="26988">MTLDRRIQLFLVLAGLFITSLVVGDIIGVKLFEVHLGPVVAVMSVGMLPFPVTFLLTDILNEFYGKKVARFVTWVGFFMAIFTFVIVTLAGQIPWAPMTEAKDYSGTVAASFNNVFGGSQRILMASMVAYLVAQFLDISVFNLLKRVTNNRMLWLRATGSTVVSQLIDTMVVQFIAWTGVLPQDVIFRIIFTSYAVKLLVAIGLTPLVYLGHALVERKLGISPVVLGEDGEPVNLSSSGTEPPPAAAA</sequence>
<name>A0A7Y4NUS9_9BACT</name>
<evidence type="ECO:0000313" key="3">
    <source>
        <dbReference type="Proteomes" id="UP000563426"/>
    </source>
</evidence>
<dbReference type="GO" id="GO:0022857">
    <property type="term" value="F:transmembrane transporter activity"/>
    <property type="evidence" value="ECO:0007669"/>
    <property type="project" value="UniProtKB-UniRule"/>
</dbReference>
<organism evidence="2 3">
    <name type="scientific">Corallococcus exercitus</name>
    <dbReference type="NCBI Taxonomy" id="2316736"/>
    <lineage>
        <taxon>Bacteria</taxon>
        <taxon>Pseudomonadati</taxon>
        <taxon>Myxococcota</taxon>
        <taxon>Myxococcia</taxon>
        <taxon>Myxococcales</taxon>
        <taxon>Cystobacterineae</taxon>
        <taxon>Myxococcaceae</taxon>
        <taxon>Corallococcus</taxon>
    </lineage>
</organism>
<dbReference type="EMBL" id="JABFJV010000302">
    <property type="protein sequence ID" value="NOK38270.1"/>
    <property type="molecule type" value="Genomic_DNA"/>
</dbReference>
<keyword evidence="3" id="KW-1185">Reference proteome</keyword>
<proteinExistence type="inferred from homology"/>
<dbReference type="GO" id="GO:0005886">
    <property type="term" value="C:plasma membrane"/>
    <property type="evidence" value="ECO:0007669"/>
    <property type="project" value="UniProtKB-SubCell"/>
</dbReference>
<comment type="subcellular location">
    <subcellularLocation>
        <location evidence="1">Cell membrane</location>
        <topology evidence="1">Multi-pass membrane protein</topology>
    </subcellularLocation>
</comment>